<protein>
    <recommendedName>
        <fullName evidence="2">FPL domain-containing protein</fullName>
    </recommendedName>
</protein>
<proteinExistence type="predicted"/>
<feature type="domain" description="FPL" evidence="2">
    <location>
        <begin position="54"/>
        <end position="120"/>
    </location>
</feature>
<dbReference type="Pfam" id="PF09758">
    <property type="entry name" value="FPL"/>
    <property type="match status" value="1"/>
</dbReference>
<dbReference type="AlphaFoldDB" id="A0A1B0AXI1"/>
<accession>A0A1B0AXI1</accession>
<keyword evidence="1" id="KW-0072">Autophagy</keyword>
<dbReference type="GO" id="GO:0007034">
    <property type="term" value="P:vacuolar transport"/>
    <property type="evidence" value="ECO:0007669"/>
    <property type="project" value="TreeGrafter"/>
</dbReference>
<reference evidence="4" key="1">
    <citation type="submission" date="2015-01" db="EMBL/GenBank/DDBJ databases">
        <authorList>
            <person name="Aksoy S."/>
            <person name="Warren W."/>
            <person name="Wilson R.K."/>
        </authorList>
    </citation>
    <scope>NUCLEOTIDE SEQUENCE [LARGE SCALE GENOMIC DNA]</scope>
    <source>
        <strain evidence="4">IAEA</strain>
    </source>
</reference>
<organism evidence="3 4">
    <name type="scientific">Glossina palpalis gambiensis</name>
    <dbReference type="NCBI Taxonomy" id="67801"/>
    <lineage>
        <taxon>Eukaryota</taxon>
        <taxon>Metazoa</taxon>
        <taxon>Ecdysozoa</taxon>
        <taxon>Arthropoda</taxon>
        <taxon>Hexapoda</taxon>
        <taxon>Insecta</taxon>
        <taxon>Pterygota</taxon>
        <taxon>Neoptera</taxon>
        <taxon>Endopterygota</taxon>
        <taxon>Diptera</taxon>
        <taxon>Brachycera</taxon>
        <taxon>Muscomorpha</taxon>
        <taxon>Hippoboscoidea</taxon>
        <taxon>Glossinidae</taxon>
        <taxon>Glossina</taxon>
    </lineage>
</organism>
<dbReference type="EMBL" id="JXJN01005271">
    <property type="status" value="NOT_ANNOTATED_CDS"/>
    <property type="molecule type" value="Genomic_DNA"/>
</dbReference>
<reference evidence="3" key="2">
    <citation type="submission" date="2020-05" db="UniProtKB">
        <authorList>
            <consortium name="EnsemblMetazoa"/>
        </authorList>
    </citation>
    <scope>IDENTIFICATION</scope>
    <source>
        <strain evidence="3">IAEA</strain>
    </source>
</reference>
<dbReference type="PANTHER" id="PTHR21481:SF0">
    <property type="entry name" value="PROTEIN CLEC16A"/>
    <property type="match status" value="1"/>
</dbReference>
<dbReference type="InterPro" id="IPR019155">
    <property type="entry name" value="CLEC16A/TT9_N"/>
</dbReference>
<dbReference type="GO" id="GO:0005770">
    <property type="term" value="C:late endosome"/>
    <property type="evidence" value="ECO:0007669"/>
    <property type="project" value="TreeGrafter"/>
</dbReference>
<evidence type="ECO:0000259" key="2">
    <source>
        <dbReference type="Pfam" id="PF09758"/>
    </source>
</evidence>
<sequence length="125" mass="14752">MLLENNSKSPSEFLYICLQLRIIHRRLQEHYQESIQNQKHTTVEYNMGLLVESLRSTSEILIWSDQHDSSVFDFFSEKNMLSYFLHIMRQKSGGSSFVCVQLLQTLNILFEDIRNETSLCKLMLT</sequence>
<dbReference type="GO" id="GO:1901096">
    <property type="term" value="P:regulation of autophagosome maturation"/>
    <property type="evidence" value="ECO:0007669"/>
    <property type="project" value="TreeGrafter"/>
</dbReference>
<dbReference type="EnsemblMetazoa" id="GPPI012007-RA">
    <property type="protein sequence ID" value="GPPI012007-PA"/>
    <property type="gene ID" value="GPPI012007"/>
</dbReference>
<dbReference type="InterPro" id="IPR039272">
    <property type="entry name" value="CLEC16A/TT9"/>
</dbReference>
<dbReference type="PANTHER" id="PTHR21481">
    <property type="entry name" value="PROTEIN CLEC16A"/>
    <property type="match status" value="1"/>
</dbReference>
<dbReference type="VEuPathDB" id="VectorBase:GPPI012007"/>
<evidence type="ECO:0000313" key="4">
    <source>
        <dbReference type="Proteomes" id="UP000092460"/>
    </source>
</evidence>
<name>A0A1B0AXI1_9MUSC</name>
<dbReference type="GO" id="GO:0005794">
    <property type="term" value="C:Golgi apparatus"/>
    <property type="evidence" value="ECO:0007669"/>
    <property type="project" value="TreeGrafter"/>
</dbReference>
<dbReference type="GO" id="GO:0006914">
    <property type="term" value="P:autophagy"/>
    <property type="evidence" value="ECO:0007669"/>
    <property type="project" value="UniProtKB-KW"/>
</dbReference>
<keyword evidence="4" id="KW-1185">Reference proteome</keyword>
<evidence type="ECO:0000313" key="3">
    <source>
        <dbReference type="EnsemblMetazoa" id="GPPI012007-PA"/>
    </source>
</evidence>
<dbReference type="Proteomes" id="UP000092460">
    <property type="component" value="Unassembled WGS sequence"/>
</dbReference>
<evidence type="ECO:0000256" key="1">
    <source>
        <dbReference type="ARBA" id="ARBA00023006"/>
    </source>
</evidence>
<dbReference type="GO" id="GO:0016197">
    <property type="term" value="P:endosomal transport"/>
    <property type="evidence" value="ECO:0007669"/>
    <property type="project" value="TreeGrafter"/>
</dbReference>